<dbReference type="PROSITE" id="PS50943">
    <property type="entry name" value="HTH_CROC1"/>
    <property type="match status" value="1"/>
</dbReference>
<sequence length="145" mass="16030">MKRRARGAFHSLFKLGYRLGMGQKEHASAPINVDTLRLIRAGFAEAGMTQVELARESGIPRSTLANILSPTAEPRLIHVEQLVKIAVAVGADARTWMAELETRERARRGDRGDELAGRRSRERPAPPVQKRAARGRSGKPRDDKG</sequence>
<accession>A0A417XZM7</accession>
<dbReference type="OrthoDB" id="6401124at2"/>
<reference evidence="3 4" key="1">
    <citation type="submission" date="2018-09" db="EMBL/GenBank/DDBJ databases">
        <title>Genome sequencing of Nocardioides immobilis CCTCC AB 2017083 for comparison to Nocardioides silvaticus.</title>
        <authorList>
            <person name="Li C."/>
            <person name="Wang G."/>
        </authorList>
    </citation>
    <scope>NUCLEOTIDE SEQUENCE [LARGE SCALE GENOMIC DNA]</scope>
    <source>
        <strain evidence="3 4">CCTCC AB 2017083</strain>
    </source>
</reference>
<dbReference type="SUPFAM" id="SSF47413">
    <property type="entry name" value="lambda repressor-like DNA-binding domains"/>
    <property type="match status" value="1"/>
</dbReference>
<dbReference type="EMBL" id="QXGH01000021">
    <property type="protein sequence ID" value="RHW25815.1"/>
    <property type="molecule type" value="Genomic_DNA"/>
</dbReference>
<dbReference type="Proteomes" id="UP000283644">
    <property type="component" value="Unassembled WGS sequence"/>
</dbReference>
<dbReference type="InterPro" id="IPR010982">
    <property type="entry name" value="Lambda_DNA-bd_dom_sf"/>
</dbReference>
<dbReference type="Pfam" id="PF01381">
    <property type="entry name" value="HTH_3"/>
    <property type="match status" value="1"/>
</dbReference>
<evidence type="ECO:0000313" key="3">
    <source>
        <dbReference type="EMBL" id="RHW25815.1"/>
    </source>
</evidence>
<evidence type="ECO:0000313" key="4">
    <source>
        <dbReference type="Proteomes" id="UP000283644"/>
    </source>
</evidence>
<dbReference type="Gene3D" id="1.10.260.40">
    <property type="entry name" value="lambda repressor-like DNA-binding domains"/>
    <property type="match status" value="1"/>
</dbReference>
<evidence type="ECO:0000256" key="1">
    <source>
        <dbReference type="SAM" id="MobiDB-lite"/>
    </source>
</evidence>
<feature type="domain" description="HTH cro/C1-type" evidence="2">
    <location>
        <begin position="39"/>
        <end position="85"/>
    </location>
</feature>
<proteinExistence type="predicted"/>
<dbReference type="InterPro" id="IPR001387">
    <property type="entry name" value="Cro/C1-type_HTH"/>
</dbReference>
<name>A0A417XZM7_9ACTN</name>
<evidence type="ECO:0000259" key="2">
    <source>
        <dbReference type="PROSITE" id="PS50943"/>
    </source>
</evidence>
<organism evidence="3 4">
    <name type="scientific">Nocardioides immobilis</name>
    <dbReference type="NCBI Taxonomy" id="2049295"/>
    <lineage>
        <taxon>Bacteria</taxon>
        <taxon>Bacillati</taxon>
        <taxon>Actinomycetota</taxon>
        <taxon>Actinomycetes</taxon>
        <taxon>Propionibacteriales</taxon>
        <taxon>Nocardioidaceae</taxon>
        <taxon>Nocardioides</taxon>
    </lineage>
</organism>
<protein>
    <submittedName>
        <fullName evidence="3">XRE family transcriptional regulator</fullName>
    </submittedName>
</protein>
<comment type="caution">
    <text evidence="3">The sequence shown here is derived from an EMBL/GenBank/DDBJ whole genome shotgun (WGS) entry which is preliminary data.</text>
</comment>
<dbReference type="AlphaFoldDB" id="A0A417XZM7"/>
<dbReference type="SMART" id="SM00530">
    <property type="entry name" value="HTH_XRE"/>
    <property type="match status" value="1"/>
</dbReference>
<feature type="compositionally biased region" description="Basic and acidic residues" evidence="1">
    <location>
        <begin position="100"/>
        <end position="124"/>
    </location>
</feature>
<gene>
    <name evidence="3" type="ORF">D0Z08_17385</name>
</gene>
<dbReference type="CDD" id="cd00093">
    <property type="entry name" value="HTH_XRE"/>
    <property type="match status" value="1"/>
</dbReference>
<dbReference type="GO" id="GO:0003677">
    <property type="term" value="F:DNA binding"/>
    <property type="evidence" value="ECO:0007669"/>
    <property type="project" value="InterPro"/>
</dbReference>
<keyword evidence="4" id="KW-1185">Reference proteome</keyword>
<feature type="region of interest" description="Disordered" evidence="1">
    <location>
        <begin position="100"/>
        <end position="145"/>
    </location>
</feature>